<gene>
    <name evidence="2" type="ORF">SAMN05444581_11835</name>
</gene>
<organism evidence="2 3">
    <name type="scientific">Methylocapsa palsarum</name>
    <dbReference type="NCBI Taxonomy" id="1612308"/>
    <lineage>
        <taxon>Bacteria</taxon>
        <taxon>Pseudomonadati</taxon>
        <taxon>Pseudomonadota</taxon>
        <taxon>Alphaproteobacteria</taxon>
        <taxon>Hyphomicrobiales</taxon>
        <taxon>Beijerinckiaceae</taxon>
        <taxon>Methylocapsa</taxon>
    </lineage>
</organism>
<dbReference type="EMBL" id="FOSN01000018">
    <property type="protein sequence ID" value="SFK75856.1"/>
    <property type="molecule type" value="Genomic_DNA"/>
</dbReference>
<protein>
    <submittedName>
        <fullName evidence="2">Uncharacterized protein</fullName>
    </submittedName>
</protein>
<name>A0A1I4C6S3_9HYPH</name>
<evidence type="ECO:0000256" key="1">
    <source>
        <dbReference type="SAM" id="Phobius"/>
    </source>
</evidence>
<keyword evidence="1" id="KW-1133">Transmembrane helix</keyword>
<proteinExistence type="predicted"/>
<evidence type="ECO:0000313" key="2">
    <source>
        <dbReference type="EMBL" id="SFK75856.1"/>
    </source>
</evidence>
<keyword evidence="1" id="KW-0472">Membrane</keyword>
<dbReference type="Proteomes" id="UP000198755">
    <property type="component" value="Unassembled WGS sequence"/>
</dbReference>
<reference evidence="2 3" key="1">
    <citation type="submission" date="2016-10" db="EMBL/GenBank/DDBJ databases">
        <authorList>
            <person name="de Groot N.N."/>
        </authorList>
    </citation>
    <scope>NUCLEOTIDE SEQUENCE [LARGE SCALE GENOMIC DNA]</scope>
    <source>
        <strain evidence="2 3">NE2</strain>
    </source>
</reference>
<dbReference type="AlphaFoldDB" id="A0A1I4C6S3"/>
<accession>A0A1I4C6S3</accession>
<sequence length="261" mass="27692">MRFIQGHGNRMRSSIPVQGASFHSPDAMPGLMAPPKNLRAALFAFGVLLALGGGWNLVPQILSPRDIGLASDREAAMALESDFPRALWAARTAQIRGDLWASAAFAESSLLWLDRSAPLSGAALERVQRARANAEAALALAPINGGAWLFLSALPSGSADPNDAARVATLLEMSYFTAPSDVDIAPRRLERAAASGALSDPDLREFVKGDIRVLLAGRPPLTRPIIAAYRNASPQNQPIFGSLVMDVDPVFGQSLRSGSTK</sequence>
<feature type="transmembrane region" description="Helical" evidence="1">
    <location>
        <begin position="38"/>
        <end position="58"/>
    </location>
</feature>
<evidence type="ECO:0000313" key="3">
    <source>
        <dbReference type="Proteomes" id="UP000198755"/>
    </source>
</evidence>
<dbReference type="STRING" id="1612308.SAMN05444581_11835"/>
<keyword evidence="3" id="KW-1185">Reference proteome</keyword>
<keyword evidence="1" id="KW-0812">Transmembrane</keyword>